<proteinExistence type="predicted"/>
<dbReference type="PANTHER" id="PTHR34413">
    <property type="entry name" value="PROPHAGE TAIL FIBER ASSEMBLY PROTEIN HOMOLOG TFAE-RELATED-RELATED"/>
    <property type="match status" value="1"/>
</dbReference>
<keyword evidence="2" id="KW-1185">Reference proteome</keyword>
<reference evidence="1" key="1">
    <citation type="submission" date="2021-01" db="EMBL/GenBank/DDBJ databases">
        <title>Intestinitalea alba gen. nov., sp. nov., a novel genus of the family Enterobacteriaceae, isolated from the gut of the plastic-eating mealworm Tenebrio molitor L.</title>
        <authorList>
            <person name="Yang Y."/>
        </authorList>
    </citation>
    <scope>NUCLEOTIDE SEQUENCE</scope>
    <source>
        <strain evidence="1">BIT-L3</strain>
    </source>
</reference>
<organism evidence="1 2">
    <name type="scientific">Tenebrionibacter intestinalis</name>
    <dbReference type="NCBI Taxonomy" id="2799638"/>
    <lineage>
        <taxon>Bacteria</taxon>
        <taxon>Pseudomonadati</taxon>
        <taxon>Pseudomonadota</taxon>
        <taxon>Gammaproteobacteria</taxon>
        <taxon>Enterobacterales</taxon>
        <taxon>Enterobacteriaceae</taxon>
        <taxon>Tenebrionibacter/Tenebrionicola group</taxon>
        <taxon>Tenebrionibacter</taxon>
    </lineage>
</organism>
<dbReference type="InterPro" id="IPR003458">
    <property type="entry name" value="Phage_T4_Gp38_tail_assem"/>
</dbReference>
<name>A0A8K0V7E7_9ENTR</name>
<dbReference type="AlphaFoldDB" id="A0A8K0V7E7"/>
<dbReference type="Proteomes" id="UP000659047">
    <property type="component" value="Unassembled WGS sequence"/>
</dbReference>
<comment type="caution">
    <text evidence="1">The sequence shown here is derived from an EMBL/GenBank/DDBJ whole genome shotgun (WGS) entry which is preliminary data.</text>
</comment>
<sequence length="174" mass="19474">MQQFSKFSVYVPEDADRLALVEQYGVMFLKNADGLDWYDCRRAFAADTLKIGYDDDGRIATFTRDVDALMPVDLLVAEVPATDENMRIALGEDWFYIDGHLTQNINYIARAETKKSQLLTAAAAAIAPLQDAVELGIATDEEIALLVAWKKCRVLLNRIDTSAAPNIDWPEMPE</sequence>
<dbReference type="RefSeq" id="WP_317978177.1">
    <property type="nucleotide sequence ID" value="NZ_JAEPBH010000021.1"/>
</dbReference>
<dbReference type="Pfam" id="PF02413">
    <property type="entry name" value="Caudo_TAP"/>
    <property type="match status" value="1"/>
</dbReference>
<evidence type="ECO:0000313" key="2">
    <source>
        <dbReference type="Proteomes" id="UP000659047"/>
    </source>
</evidence>
<dbReference type="PANTHER" id="PTHR34413:SF2">
    <property type="entry name" value="PROPHAGE TAIL FIBER ASSEMBLY PROTEIN HOMOLOG TFAE-RELATED"/>
    <property type="match status" value="1"/>
</dbReference>
<accession>A0A8K0V7E7</accession>
<evidence type="ECO:0000313" key="1">
    <source>
        <dbReference type="EMBL" id="MBK4715540.1"/>
    </source>
</evidence>
<protein>
    <submittedName>
        <fullName evidence="1">Tail fiber assembly protein</fullName>
    </submittedName>
</protein>
<dbReference type="InterPro" id="IPR051220">
    <property type="entry name" value="TFA_Chaperone"/>
</dbReference>
<dbReference type="EMBL" id="JAEPBH010000021">
    <property type="protein sequence ID" value="MBK4715540.1"/>
    <property type="molecule type" value="Genomic_DNA"/>
</dbReference>
<gene>
    <name evidence="1" type="ORF">JJB97_09380</name>
</gene>